<organism evidence="3 4">
    <name type="scientific">Solimonas aquatica</name>
    <dbReference type="NCBI Taxonomy" id="489703"/>
    <lineage>
        <taxon>Bacteria</taxon>
        <taxon>Pseudomonadati</taxon>
        <taxon>Pseudomonadota</taxon>
        <taxon>Gammaproteobacteria</taxon>
        <taxon>Nevskiales</taxon>
        <taxon>Nevskiaceae</taxon>
        <taxon>Solimonas</taxon>
    </lineage>
</organism>
<dbReference type="InterPro" id="IPR050708">
    <property type="entry name" value="T6SS_VgrG/RHS"/>
</dbReference>
<dbReference type="STRING" id="489703.SAMN04488038_1263"/>
<gene>
    <name evidence="3" type="ORF">SAMN04488038_1263</name>
</gene>
<evidence type="ECO:0000313" key="4">
    <source>
        <dbReference type="Proteomes" id="UP000199233"/>
    </source>
</evidence>
<dbReference type="Pfam" id="PF25023">
    <property type="entry name" value="TEN_YD-shell"/>
    <property type="match status" value="1"/>
</dbReference>
<dbReference type="NCBIfam" id="TIGR03696">
    <property type="entry name" value="Rhs_assc_core"/>
    <property type="match status" value="1"/>
</dbReference>
<protein>
    <submittedName>
        <fullName evidence="3">RHS repeat-associated core domain-containing protein</fullName>
    </submittedName>
</protein>
<evidence type="ECO:0000256" key="1">
    <source>
        <dbReference type="ARBA" id="ARBA00022737"/>
    </source>
</evidence>
<dbReference type="InterPro" id="IPR022385">
    <property type="entry name" value="Rhs_assc_core"/>
</dbReference>
<keyword evidence="4" id="KW-1185">Reference proteome</keyword>
<dbReference type="InterPro" id="IPR056823">
    <property type="entry name" value="TEN-like_YD-shell"/>
</dbReference>
<accession>A0A1H9MLB0</accession>
<reference evidence="3 4" key="1">
    <citation type="submission" date="2016-10" db="EMBL/GenBank/DDBJ databases">
        <authorList>
            <person name="de Groot N.N."/>
        </authorList>
    </citation>
    <scope>NUCLEOTIDE SEQUENCE [LARGE SCALE GENOMIC DNA]</scope>
    <source>
        <strain evidence="3 4">DSM 25927</strain>
    </source>
</reference>
<proteinExistence type="predicted"/>
<keyword evidence="1" id="KW-0677">Repeat</keyword>
<feature type="domain" description="Teneurin-like YD-shell" evidence="2">
    <location>
        <begin position="500"/>
        <end position="693"/>
    </location>
</feature>
<dbReference type="PANTHER" id="PTHR32305">
    <property type="match status" value="1"/>
</dbReference>
<evidence type="ECO:0000313" key="3">
    <source>
        <dbReference type="EMBL" id="SER24245.1"/>
    </source>
</evidence>
<dbReference type="Gene3D" id="2.180.10.10">
    <property type="entry name" value="RHS repeat-associated core"/>
    <property type="match status" value="3"/>
</dbReference>
<sequence length="1224" mass="135686">MVAGQYRILEVRGAGCPGCGPAQRRYGYDPLGRRQTQTRLDDQGQAQETIKTTRDPQGRIRTIERSVYLKGKVQPAQRLAEYRYQGEPLQTLTITRPSVVPGRDFVTRLDYNAHGQITRISQSGYAPRIDAEPQAITRSTRYDYETVHGVSRLKQVDGPLPNGPKQTPEDSDVTWYRYDEEGQLQQLSFPGGRIVRLIYDDSGRLEKKTQSFEGVETAAELESMPIWKRGIVRQRDAGKKVPDTMESDIHQSPEDSLQRFYGEAGSVAQYTVIRFEAQGRAAERQFDDFGRVVAIRNPEQSWQQAHYDDASRLMRIADSRGNITDADYDLANRLRQMRRYQPNSAQLESTTTVTWKGPYKLAESITDADGVRATHYDYTPQGWVEAIRLSIRMGQARSTPVNLTQHIDYDSQGRRRSQLMPSGLLLQYGYDEKGQLVSIKADMSRPWLRGLLHWLPSSWHPGMELLNSSVPRVTGTSSLRARIASLQSTEAGVAPEAPGFDIDTGGYPTQIDTPQGRVRLHWNAGGQLADVLAQDGQRIAHYLYDAQGRRVAKQSKQGIEYFFFDGTRLAATSDADGHITGEYAYRYLRPLAWFRRDDRTFPQHVATLYRLGTDQRGALQSVQDEKGYILWRLQLDRWGQLQNHAPKNLDPRLRLIAQYADEETGLSYHLARYYDPAAGRFLSPDPAGIADSLDNPGALKLDLTAYAGGWPDLFVDPTGAAKLTYYAIDDGVPVDPDLMPDSGHWAFIVTDIATAPGRAFFYDQGGTYVRDLEDSVNGAPSRMSSNNFDVLGNHYGLTDTTPSLVTLKKDFEAYYKSAGGYYSTDAFSMQWSDEDAMGLIYAVTGENLGTQCGGYTLPTISLGVQGTLDPQSDNTIDPNRIVACEKTDSADDVLEKRIQKAIEIHEVKAPGAAAATDKNCASDKYKGCAANTWNPALTPDGSGVQPASYGWVQFTPVALQTALKGLNASDRSKLGLSAAQTKAMSSKIDGVGTWYGRLVKGKENEPDPAYVNAGWAANGASFMADTGLTKRDYDRMVAFGEIAERFKVVNDKYKAQCSKAGDGRAQSDCYWNAWKKDDPAAVQNLLDKADQQLGATQVRLNPYIRDMSNFGEGRAGFQWEAIAGDAAGATLIADLSDKEKHDLLAASLTKVNMEKARKDLHLPTSGLTQEQELQLANQTFLLHNGVDKGYPPLVEPHFLTSFCLAGSSKATNGYIQLKQLQVTP</sequence>
<evidence type="ECO:0000259" key="2">
    <source>
        <dbReference type="Pfam" id="PF25023"/>
    </source>
</evidence>
<name>A0A1H9MLB0_9GAMM</name>
<dbReference type="PANTHER" id="PTHR32305:SF15">
    <property type="entry name" value="PROTEIN RHSA-RELATED"/>
    <property type="match status" value="1"/>
</dbReference>
<dbReference type="Proteomes" id="UP000199233">
    <property type="component" value="Unassembled WGS sequence"/>
</dbReference>
<dbReference type="EMBL" id="FOFS01000026">
    <property type="protein sequence ID" value="SER24245.1"/>
    <property type="molecule type" value="Genomic_DNA"/>
</dbReference>
<dbReference type="AlphaFoldDB" id="A0A1H9MLB0"/>